<reference evidence="3 4" key="1">
    <citation type="journal article" date="2009" name="Nucleic Acids Res.">
        <title>Analysis of complete genome sequence of Neorickettsia risticii: causative agent of Potomac horse fever.</title>
        <authorList>
            <person name="Lin M."/>
            <person name="Zhang C."/>
            <person name="Gibson K."/>
            <person name="Rikihisa Y."/>
        </authorList>
    </citation>
    <scope>NUCLEOTIDE SEQUENCE [LARGE SCALE GENOMIC DNA]</scope>
    <source>
        <strain evidence="3 4">Illinois</strain>
    </source>
</reference>
<evidence type="ECO:0000256" key="2">
    <source>
        <dbReference type="SAM" id="SignalP"/>
    </source>
</evidence>
<feature type="transmembrane region" description="Helical" evidence="1">
    <location>
        <begin position="56"/>
        <end position="74"/>
    </location>
</feature>
<evidence type="ECO:0000313" key="4">
    <source>
        <dbReference type="Proteomes" id="UP000001627"/>
    </source>
</evidence>
<keyword evidence="4" id="KW-1185">Reference proteome</keyword>
<feature type="chain" id="PRO_5002970553" evidence="2">
    <location>
        <begin position="27"/>
        <end position="120"/>
    </location>
</feature>
<dbReference type="AlphaFoldDB" id="C6V5P4"/>
<evidence type="ECO:0000256" key="1">
    <source>
        <dbReference type="SAM" id="Phobius"/>
    </source>
</evidence>
<keyword evidence="1" id="KW-1133">Transmembrane helix</keyword>
<dbReference type="KEGG" id="nri:NRI_0738"/>
<dbReference type="EMBL" id="CP001431">
    <property type="protein sequence ID" value="ACT69715.1"/>
    <property type="molecule type" value="Genomic_DNA"/>
</dbReference>
<dbReference type="STRING" id="434131.NRI_0738"/>
<dbReference type="OrthoDB" id="7165631at2"/>
<feature type="transmembrane region" description="Helical" evidence="1">
    <location>
        <begin position="81"/>
        <end position="103"/>
    </location>
</feature>
<evidence type="ECO:0000313" key="3">
    <source>
        <dbReference type="EMBL" id="ACT69715.1"/>
    </source>
</evidence>
<accession>C6V5P4</accession>
<name>C6V5P4_NEORI</name>
<sequence length="120" mass="12689">MVVLKVFRMKKTFLWCLMLCCMFVLAAPVAVAGPDKDDSIVSRVICNIVTQLSGPISQAIATLVIIITGYSFFVGKVSIGMLFIVAAGIMFVFGAQTIMGWILGTDYKCTGGQVAGGGGK</sequence>
<dbReference type="eggNOG" id="COG3838">
    <property type="taxonomic scope" value="Bacteria"/>
</dbReference>
<proteinExistence type="predicted"/>
<organism evidence="3 4">
    <name type="scientific">Neorickettsia risticii (strain Illinois)</name>
    <dbReference type="NCBI Taxonomy" id="434131"/>
    <lineage>
        <taxon>Bacteria</taxon>
        <taxon>Pseudomonadati</taxon>
        <taxon>Pseudomonadota</taxon>
        <taxon>Alphaproteobacteria</taxon>
        <taxon>Rickettsiales</taxon>
        <taxon>Anaplasmataceae</taxon>
        <taxon>Neorickettsia</taxon>
    </lineage>
</organism>
<protein>
    <submittedName>
        <fullName evidence="3">Type IV secretion system protein VirB2</fullName>
    </submittedName>
</protein>
<dbReference type="Pfam" id="PF04956">
    <property type="entry name" value="TrbC"/>
    <property type="match status" value="1"/>
</dbReference>
<dbReference type="InterPro" id="IPR007039">
    <property type="entry name" value="TrbC/VirB2"/>
</dbReference>
<keyword evidence="1" id="KW-0812">Transmembrane</keyword>
<gene>
    <name evidence="3" type="ordered locus">NRI_0738</name>
</gene>
<dbReference type="Proteomes" id="UP000001627">
    <property type="component" value="Chromosome"/>
</dbReference>
<keyword evidence="2" id="KW-0732">Signal</keyword>
<feature type="signal peptide" evidence="2">
    <location>
        <begin position="1"/>
        <end position="26"/>
    </location>
</feature>
<dbReference type="HOGENOM" id="CLU_168290_0_0_5"/>
<keyword evidence="1" id="KW-0472">Membrane</keyword>